<dbReference type="InterPro" id="IPR001680">
    <property type="entry name" value="WD40_rpt"/>
</dbReference>
<dbReference type="PROSITE" id="PS00678">
    <property type="entry name" value="WD_REPEATS_1"/>
    <property type="match status" value="1"/>
</dbReference>
<dbReference type="InParanoid" id="A0A165ZVT6"/>
<dbReference type="GO" id="GO:0007166">
    <property type="term" value="P:cell surface receptor signaling pathway"/>
    <property type="evidence" value="ECO:0007669"/>
    <property type="project" value="InterPro"/>
</dbReference>
<dbReference type="Pfam" id="PF24883">
    <property type="entry name" value="NPHP3_N"/>
    <property type="match status" value="1"/>
</dbReference>
<accession>A0A165ZVT6</accession>
<keyword evidence="2" id="KW-0677">Repeat</keyword>
<dbReference type="SUPFAM" id="SSF52540">
    <property type="entry name" value="P-loop containing nucleoside triphosphate hydrolases"/>
    <property type="match status" value="1"/>
</dbReference>
<dbReference type="InterPro" id="IPR007111">
    <property type="entry name" value="NACHT_NTPase"/>
</dbReference>
<dbReference type="InterPro" id="IPR015943">
    <property type="entry name" value="WD40/YVTN_repeat-like_dom_sf"/>
</dbReference>
<dbReference type="STRING" id="1314781.A0A165ZVT6"/>
<dbReference type="OrthoDB" id="5967843at2759"/>
<dbReference type="Gene3D" id="3.40.50.300">
    <property type="entry name" value="P-loop containing nucleotide triphosphate hydrolases"/>
    <property type="match status" value="1"/>
</dbReference>
<dbReference type="InterPro" id="IPR056884">
    <property type="entry name" value="NPHP3-like_N"/>
</dbReference>
<dbReference type="Gene3D" id="1.20.930.20">
    <property type="entry name" value="Adaptor protein Cbl, N-terminal domain"/>
    <property type="match status" value="1"/>
</dbReference>
<dbReference type="PANTHER" id="PTHR10039:SF17">
    <property type="entry name" value="FUNGAL STAND N-TERMINAL GOODBYE DOMAIN-CONTAINING PROTEIN-RELATED"/>
    <property type="match status" value="1"/>
</dbReference>
<dbReference type="PANTHER" id="PTHR10039">
    <property type="entry name" value="AMELOGENIN"/>
    <property type="match status" value="1"/>
</dbReference>
<dbReference type="CDD" id="cd21037">
    <property type="entry name" value="MLKL_NTD"/>
    <property type="match status" value="1"/>
</dbReference>
<dbReference type="PROSITE" id="PS50082">
    <property type="entry name" value="WD_REPEATS_2"/>
    <property type="match status" value="1"/>
</dbReference>
<evidence type="ECO:0000313" key="6">
    <source>
        <dbReference type="Proteomes" id="UP000077266"/>
    </source>
</evidence>
<dbReference type="InterPro" id="IPR011047">
    <property type="entry name" value="Quinoprotein_ADH-like_sf"/>
</dbReference>
<name>A0A165ZVT6_EXIGL</name>
<proteinExistence type="predicted"/>
<dbReference type="SMART" id="SM00320">
    <property type="entry name" value="WD40"/>
    <property type="match status" value="2"/>
</dbReference>
<sequence length="1523" mass="169672">MANTMASTMASTAVESVAAAIRIFRPSAKAIPVVGPIVEGVLESVLELYKHVELVKANRKKAKELVEHIGLVAYTMAKHSDLEKLSPEGRAEMQSHLGVLESIIAKTHQCIKLLQSRTILQRVARPTADDSELKDLNLALDRAIEQFHIGATVHIISKMFQDRRDKERVKELEFLRKILRPVTAALYDSSTTPSACLEGTRTDVLDAMFDWTFSDSPQRVFWLSGMAGTGKSTIAKTICQRIAKHTGSLDFDDPDVHLVTFFISHNATDRRSPFRMLHTLAFYLSCAIPAFRTSLRKALSSTPELIDKAMEIQMEKLFAHPLASSCSETKTKIIIVIDAFDECDKVDRCEGGKFLPSLLSIISQSEPSIRLIFTSRNEHTIDAMFAQCRQERTLRLHDIDRSTVNRDIGMYLGHKLGGLGIPSDLLASLVKAADGLFVFAATVARFLQEMDAVDQTQLLRSIIRPAALSAEMNDSTFPPYAPLDDMYGRILLGALPPGVGDAHKQTYARVVYSVVVSLALIKEPVSAQTLAALTGHDLRNVDAILKRLASVLVSSSSTENIRFLHATFYEFLLDPQRCGVHFPGVDLSDTLDHGLRHATLTRGCLGILNSRLCEDLCGFRDPCFLRLKFNDFSKRIPHGIPPELAYACKHWGAHFQASAVQNPHPDGVTMLMKVNTELAQFCESHLLHWVEALSLLHSDGAVCRTLSSILRSTGWARKDNIPVSPVYAAMREVYDIVCRHGDAIAAAPLQIYTIAHIFRSRDRIRDQVRPRGLTHVECITQPGRFWSSSRLRPNDRGLEDYTFAVSHDGSHLVGLRRYIDRSTSEVDVLHLESGNQLPVPSQPYATQRDTCEPLTWSSCTAISRCGIFIAYDVSGQQSSDIQLRILRSNYLSASCHVNGWVSALTFSEDAACIYAVVLETRSYPAKLSCRTFSLQGQILVEEATTALYPLDGPYDPWPSATPNPYCCEDWVRQACSHKLRPSDLHTSLRVKMTATSRDITVAIALTAWSEIRVWHLSSAWSCIVLRGHTRPVRDIDLSVGEDNVHLLASCSDDDGVILWDAQSGCRIATFPLVLHRAASCALSSDGTLLAVCGSAIESTSWGWNAPNLTLWDTRAPQRILGKYRFPSRRHCENSAKVAFLSPHSSSREARLLVWDGMEEFLKPNLGPDSDSLWGRRFVHSAVFSSDGRIFATVIPAGTGIDVWKTSDGSFLYSLELHAVIGQQFQQLALFEVRLSADEQEINVFVHCRVGDNYGFYALSSQRQTWGGWTTGVQPVPGFDTGLRLDALSLSSSWDLVAHTDRYLPGERDSSPESQVVTVRELYDGGKRVRYSWSILVGNKYCETTRVQLSPDGRILAVLWPVLSSKSTEYCIRLWLVGQSSDQPYRIVPLHRLGRRRHNTGYRDWRLGFSGDNAQVWCSNDNDYVVYDLASCTELGEGAHGVTTFALPSYDVTSKLRWLSYTSPAHPRPRRILCIEDTLPLAWFDNTVVLGSCRGELIVLRVDEESLSRWGRLLPHDVVSVSRG</sequence>
<evidence type="ECO:0000313" key="5">
    <source>
        <dbReference type="EMBL" id="KZV86089.1"/>
    </source>
</evidence>
<evidence type="ECO:0000259" key="4">
    <source>
        <dbReference type="PROSITE" id="PS50837"/>
    </source>
</evidence>
<feature type="domain" description="NACHT" evidence="4">
    <location>
        <begin position="219"/>
        <end position="376"/>
    </location>
</feature>
<gene>
    <name evidence="5" type="ORF">EXIGLDRAFT_231782</name>
</gene>
<dbReference type="InterPro" id="IPR036537">
    <property type="entry name" value="Adaptor_Cbl_N_dom_sf"/>
</dbReference>
<dbReference type="PROSITE" id="PS50837">
    <property type="entry name" value="NACHT"/>
    <property type="match status" value="1"/>
</dbReference>
<keyword evidence="6" id="KW-1185">Reference proteome</keyword>
<dbReference type="Proteomes" id="UP000077266">
    <property type="component" value="Unassembled WGS sequence"/>
</dbReference>
<evidence type="ECO:0000256" key="3">
    <source>
        <dbReference type="PROSITE-ProRule" id="PRU00221"/>
    </source>
</evidence>
<organism evidence="5 6">
    <name type="scientific">Exidia glandulosa HHB12029</name>
    <dbReference type="NCBI Taxonomy" id="1314781"/>
    <lineage>
        <taxon>Eukaryota</taxon>
        <taxon>Fungi</taxon>
        <taxon>Dikarya</taxon>
        <taxon>Basidiomycota</taxon>
        <taxon>Agaricomycotina</taxon>
        <taxon>Agaricomycetes</taxon>
        <taxon>Auriculariales</taxon>
        <taxon>Exidiaceae</taxon>
        <taxon>Exidia</taxon>
    </lineage>
</organism>
<evidence type="ECO:0000256" key="2">
    <source>
        <dbReference type="ARBA" id="ARBA00022737"/>
    </source>
</evidence>
<protein>
    <recommendedName>
        <fullName evidence="4">NACHT domain-containing protein</fullName>
    </recommendedName>
</protein>
<feature type="repeat" description="WD" evidence="3">
    <location>
        <begin position="1025"/>
        <end position="1069"/>
    </location>
</feature>
<dbReference type="Gene3D" id="2.130.10.10">
    <property type="entry name" value="YVTN repeat-like/Quinoprotein amine dehydrogenase"/>
    <property type="match status" value="1"/>
</dbReference>
<dbReference type="SUPFAM" id="SSF50998">
    <property type="entry name" value="Quinoprotein alcohol dehydrogenase-like"/>
    <property type="match status" value="1"/>
</dbReference>
<dbReference type="InterPro" id="IPR019775">
    <property type="entry name" value="WD40_repeat_CS"/>
</dbReference>
<dbReference type="InterPro" id="IPR059179">
    <property type="entry name" value="MLKL-like_MCAfunc"/>
</dbReference>
<dbReference type="InterPro" id="IPR027417">
    <property type="entry name" value="P-loop_NTPase"/>
</dbReference>
<reference evidence="5 6" key="1">
    <citation type="journal article" date="2016" name="Mol. Biol. Evol.">
        <title>Comparative Genomics of Early-Diverging Mushroom-Forming Fungi Provides Insights into the Origins of Lignocellulose Decay Capabilities.</title>
        <authorList>
            <person name="Nagy L.G."/>
            <person name="Riley R."/>
            <person name="Tritt A."/>
            <person name="Adam C."/>
            <person name="Daum C."/>
            <person name="Floudas D."/>
            <person name="Sun H."/>
            <person name="Yadav J.S."/>
            <person name="Pangilinan J."/>
            <person name="Larsson K.H."/>
            <person name="Matsuura K."/>
            <person name="Barry K."/>
            <person name="Labutti K."/>
            <person name="Kuo R."/>
            <person name="Ohm R.A."/>
            <person name="Bhattacharya S.S."/>
            <person name="Shirouzu T."/>
            <person name="Yoshinaga Y."/>
            <person name="Martin F.M."/>
            <person name="Grigoriev I.V."/>
            <person name="Hibbett D.S."/>
        </authorList>
    </citation>
    <scope>NUCLEOTIDE SEQUENCE [LARGE SCALE GENOMIC DNA]</scope>
    <source>
        <strain evidence="5 6">HHB12029</strain>
    </source>
</reference>
<evidence type="ECO:0000256" key="1">
    <source>
        <dbReference type="ARBA" id="ARBA00022574"/>
    </source>
</evidence>
<dbReference type="EMBL" id="KV426167">
    <property type="protein sequence ID" value="KZV86089.1"/>
    <property type="molecule type" value="Genomic_DNA"/>
</dbReference>
<keyword evidence="1 3" id="KW-0853">WD repeat</keyword>